<organism evidence="1 2">
    <name type="scientific">Mesotoga infera</name>
    <dbReference type="NCBI Taxonomy" id="1236046"/>
    <lineage>
        <taxon>Bacteria</taxon>
        <taxon>Thermotogati</taxon>
        <taxon>Thermotogota</taxon>
        <taxon>Thermotogae</taxon>
        <taxon>Kosmotogales</taxon>
        <taxon>Kosmotogaceae</taxon>
        <taxon>Mesotoga</taxon>
    </lineage>
</organism>
<dbReference type="InterPro" id="IPR027417">
    <property type="entry name" value="P-loop_NTPase"/>
</dbReference>
<sequence length="397" mass="45596">MDYHPMFEAIRAGTAVPVDYVKEILTGREKYTKEIENDIDYVLSGKSKVRVFLGEYGLGKTTLARYAEYISREKGLMISCLSEKDYDTLHKQDEFFRSIMKNMTMVGINGNPLKMFLRAWAEKTLTEMEELKIPADDVHSVREYLSTRDNYDPNGMFSHFCAAYVASAGKGAPGEEFYAYLVGDSVDRRTMKKHGIYHFLQDDGWNFLKSFTSLMDTLQVPGLIIIMDELESTMNRRRDVRDRTFNQLREIIDKMSSGFLQSTYFLWLGTDMWFENKHRGIASYHALYDRMKNISGDSSGKTMILNLEPLGRDDLKKLIKQIKTLYSSCYSFAADAAFEEKTIDTLMKQYTGIDGKLRPSIREVAKLTVELLDSLRLGKKSDEIGDSNSVKAADRLW</sequence>
<dbReference type="EMBL" id="DQBS01000136">
    <property type="protein sequence ID" value="HCO70101.1"/>
    <property type="molecule type" value="Genomic_DNA"/>
</dbReference>
<dbReference type="SUPFAM" id="SSF52540">
    <property type="entry name" value="P-loop containing nucleoside triphosphate hydrolases"/>
    <property type="match status" value="1"/>
</dbReference>
<comment type="caution">
    <text evidence="1">The sequence shown here is derived from an EMBL/GenBank/DDBJ whole genome shotgun (WGS) entry which is preliminary data.</text>
</comment>
<evidence type="ECO:0008006" key="3">
    <source>
        <dbReference type="Google" id="ProtNLM"/>
    </source>
</evidence>
<dbReference type="InterPro" id="IPR021228">
    <property type="entry name" value="BrxD"/>
</dbReference>
<evidence type="ECO:0000313" key="1">
    <source>
        <dbReference type="EMBL" id="HCO70101.1"/>
    </source>
</evidence>
<dbReference type="AlphaFoldDB" id="A0A3D3TMF7"/>
<evidence type="ECO:0000313" key="2">
    <source>
        <dbReference type="Proteomes" id="UP000264215"/>
    </source>
</evidence>
<dbReference type="Gene3D" id="3.40.50.300">
    <property type="entry name" value="P-loop containing nucleotide triphosphate hydrolases"/>
    <property type="match status" value="1"/>
</dbReference>
<dbReference type="Proteomes" id="UP000264215">
    <property type="component" value="Unassembled WGS sequence"/>
</dbReference>
<reference evidence="1 2" key="1">
    <citation type="journal article" date="2018" name="Nat. Biotechnol.">
        <title>A standardized bacterial taxonomy based on genome phylogeny substantially revises the tree of life.</title>
        <authorList>
            <person name="Parks D.H."/>
            <person name="Chuvochina M."/>
            <person name="Waite D.W."/>
            <person name="Rinke C."/>
            <person name="Skarshewski A."/>
            <person name="Chaumeil P.A."/>
            <person name="Hugenholtz P."/>
        </authorList>
    </citation>
    <scope>NUCLEOTIDE SEQUENCE [LARGE SCALE GENOMIC DNA]</scope>
    <source>
        <strain evidence="1">UBA9905</strain>
    </source>
</reference>
<gene>
    <name evidence="1" type="ORF">DIT26_05905</name>
</gene>
<accession>A0A3D3TMF7</accession>
<proteinExistence type="predicted"/>
<name>A0A3D3TMF7_9BACT</name>
<protein>
    <recommendedName>
        <fullName evidence="3">ATP-binding protein</fullName>
    </recommendedName>
</protein>
<dbReference type="Pfam" id="PF10923">
    <property type="entry name" value="BrxC_BrxD"/>
    <property type="match status" value="1"/>
</dbReference>